<dbReference type="InterPro" id="IPR043519">
    <property type="entry name" value="NT_sf"/>
</dbReference>
<dbReference type="InterPro" id="IPR007344">
    <property type="entry name" value="GrpB/CoaE"/>
</dbReference>
<evidence type="ECO:0000313" key="2">
    <source>
        <dbReference type="Proteomes" id="UP000292003"/>
    </source>
</evidence>
<organism evidence="1 2">
    <name type="scientific">Amycolatopsis suaedae</name>
    <dbReference type="NCBI Taxonomy" id="2510978"/>
    <lineage>
        <taxon>Bacteria</taxon>
        <taxon>Bacillati</taxon>
        <taxon>Actinomycetota</taxon>
        <taxon>Actinomycetes</taxon>
        <taxon>Pseudonocardiales</taxon>
        <taxon>Pseudonocardiaceae</taxon>
        <taxon>Amycolatopsis</taxon>
    </lineage>
</organism>
<name>A0A4Q7JDQ3_9PSEU</name>
<dbReference type="Gene3D" id="3.30.460.10">
    <property type="entry name" value="Beta Polymerase, domain 2"/>
    <property type="match status" value="1"/>
</dbReference>
<keyword evidence="2" id="KW-1185">Reference proteome</keyword>
<dbReference type="PANTHER" id="PTHR34822">
    <property type="entry name" value="GRPB DOMAIN PROTEIN (AFU_ORTHOLOGUE AFUA_1G01530)"/>
    <property type="match status" value="1"/>
</dbReference>
<protein>
    <submittedName>
        <fullName evidence="1">GrpB family protein</fullName>
    </submittedName>
</protein>
<dbReference type="Pfam" id="PF04229">
    <property type="entry name" value="GrpB"/>
    <property type="match status" value="1"/>
</dbReference>
<dbReference type="RefSeq" id="WP_130473171.1">
    <property type="nucleotide sequence ID" value="NZ_SFCC01000001.1"/>
</dbReference>
<evidence type="ECO:0000313" key="1">
    <source>
        <dbReference type="EMBL" id="RZQ65599.1"/>
    </source>
</evidence>
<accession>A0A4Q7JDQ3</accession>
<gene>
    <name evidence="1" type="ORF">EWH70_00420</name>
</gene>
<sequence length="194" mass="22224">MAKSERVPYTDEELRESFVDGPVELNSTVTLAEYDPGWPARFEREAARIRAALGDQVVELEHVGSTSVPGLCAKPVIDIMLVVPDSSDEPRYLPALEAAGYQLRVREPDWEEHRCLRGPDDDVNLHVYSPGSREIERYRLFRQRLREHPEERELYAATKRELAARTWRYMQNYADAKNEVIDAIIARARAAQGT</sequence>
<reference evidence="1 2" key="1">
    <citation type="submission" date="2019-02" db="EMBL/GenBank/DDBJ databases">
        <title>Draft genome sequence of Amycolatopsis sp. 8-3EHSu isolated from roots of Suaeda maritima.</title>
        <authorList>
            <person name="Duangmal K."/>
            <person name="Chantavorakit T."/>
        </authorList>
    </citation>
    <scope>NUCLEOTIDE SEQUENCE [LARGE SCALE GENOMIC DNA]</scope>
    <source>
        <strain evidence="1 2">8-3EHSu</strain>
    </source>
</reference>
<comment type="caution">
    <text evidence="1">The sequence shown here is derived from an EMBL/GenBank/DDBJ whole genome shotgun (WGS) entry which is preliminary data.</text>
</comment>
<dbReference type="OrthoDB" id="9799092at2"/>
<dbReference type="SUPFAM" id="SSF81301">
    <property type="entry name" value="Nucleotidyltransferase"/>
    <property type="match status" value="1"/>
</dbReference>
<dbReference type="PANTHER" id="PTHR34822:SF1">
    <property type="entry name" value="GRPB FAMILY PROTEIN"/>
    <property type="match status" value="1"/>
</dbReference>
<dbReference type="AlphaFoldDB" id="A0A4Q7JDQ3"/>
<dbReference type="Proteomes" id="UP000292003">
    <property type="component" value="Unassembled WGS sequence"/>
</dbReference>
<proteinExistence type="predicted"/>
<dbReference type="EMBL" id="SFCC01000001">
    <property type="protein sequence ID" value="RZQ65599.1"/>
    <property type="molecule type" value="Genomic_DNA"/>
</dbReference>